<protein>
    <submittedName>
        <fullName evidence="2">Uncharacterized protein</fullName>
    </submittedName>
</protein>
<organism evidence="2 3">
    <name type="scientific">Orbilia blumenaviensis</name>
    <dbReference type="NCBI Taxonomy" id="1796055"/>
    <lineage>
        <taxon>Eukaryota</taxon>
        <taxon>Fungi</taxon>
        <taxon>Dikarya</taxon>
        <taxon>Ascomycota</taxon>
        <taxon>Pezizomycotina</taxon>
        <taxon>Orbiliomycetes</taxon>
        <taxon>Orbiliales</taxon>
        <taxon>Orbiliaceae</taxon>
        <taxon>Orbilia</taxon>
    </lineage>
</organism>
<dbReference type="EMBL" id="JAVHNS010000003">
    <property type="protein sequence ID" value="KAK6360132.1"/>
    <property type="molecule type" value="Genomic_DNA"/>
</dbReference>
<sequence length="435" mass="50208">MESLQRQLRQLHRAIRSRGSNPNCETSSQLEGSLVFNDDDNPSQQQLEETPSEPPQQAKKLTFTDPSPQSTSPLFSLPGELRNIIWEYALAPYNDPTRPYPQTTAYHRPDYIAPKISTVALLRTCKAVYMEAWYLPWTTAELGFYLTAEDRRPPKVETVERVQHILNDLHSKGVDTTTANVRVFAQLYRLEDGVELQNILGMAHFKPQYFTITIRHTDFWYWEQDATLRVGGQWVGKCRFPESVKVIRVEFESLERKKAQVDEIAQQAVENWRFMREDGRVLSAVINNNNNRYNRTEGGDGNNSAKKVEGEMEVMRWTGGSTWHGFRWLRDEIDHNKLSYYVKTVVWRLKSESDPSLSVSDNVWTREISATHVPGLVVSVSTTTEKELELVGTCEGETVAQLMERIRLWRAKNRRLASRTHRRAYERAARAAMGQ</sequence>
<proteinExistence type="predicted"/>
<dbReference type="AlphaFoldDB" id="A0AAV9VDU1"/>
<keyword evidence="3" id="KW-1185">Reference proteome</keyword>
<name>A0AAV9VDU1_9PEZI</name>
<comment type="caution">
    <text evidence="2">The sequence shown here is derived from an EMBL/GenBank/DDBJ whole genome shotgun (WGS) entry which is preliminary data.</text>
</comment>
<dbReference type="PANTHER" id="PTHR38790:SF4">
    <property type="entry name" value="2EXR DOMAIN-CONTAINING PROTEIN"/>
    <property type="match status" value="1"/>
</dbReference>
<gene>
    <name evidence="2" type="ORF">TWF730_006285</name>
</gene>
<feature type="region of interest" description="Disordered" evidence="1">
    <location>
        <begin position="13"/>
        <end position="72"/>
    </location>
</feature>
<dbReference type="PANTHER" id="PTHR38790">
    <property type="entry name" value="2EXR DOMAIN-CONTAINING PROTEIN-RELATED"/>
    <property type="match status" value="1"/>
</dbReference>
<evidence type="ECO:0000256" key="1">
    <source>
        <dbReference type="SAM" id="MobiDB-lite"/>
    </source>
</evidence>
<reference evidence="2 3" key="1">
    <citation type="submission" date="2019-10" db="EMBL/GenBank/DDBJ databases">
        <authorList>
            <person name="Palmer J.M."/>
        </authorList>
    </citation>
    <scope>NUCLEOTIDE SEQUENCE [LARGE SCALE GENOMIC DNA]</scope>
    <source>
        <strain evidence="2 3">TWF730</strain>
    </source>
</reference>
<evidence type="ECO:0000313" key="3">
    <source>
        <dbReference type="Proteomes" id="UP001373714"/>
    </source>
</evidence>
<evidence type="ECO:0000313" key="2">
    <source>
        <dbReference type="EMBL" id="KAK6360132.1"/>
    </source>
</evidence>
<dbReference type="Proteomes" id="UP001373714">
    <property type="component" value="Unassembled WGS sequence"/>
</dbReference>
<accession>A0AAV9VDU1</accession>
<feature type="compositionally biased region" description="Polar residues" evidence="1">
    <location>
        <begin position="18"/>
        <end position="31"/>
    </location>
</feature>